<dbReference type="Pfam" id="PF07145">
    <property type="entry name" value="PAM2"/>
    <property type="match status" value="1"/>
</dbReference>
<feature type="region of interest" description="Disordered" evidence="1">
    <location>
        <begin position="507"/>
        <end position="561"/>
    </location>
</feature>
<evidence type="ECO:0000313" key="3">
    <source>
        <dbReference type="Proteomes" id="UP000002530"/>
    </source>
</evidence>
<dbReference type="InterPro" id="IPR009818">
    <property type="entry name" value="PAM2_motif"/>
</dbReference>
<evidence type="ECO:0000313" key="2">
    <source>
        <dbReference type="EMBL" id="EAL90090.1"/>
    </source>
</evidence>
<organism evidence="2 3">
    <name type="scientific">Aspergillus fumigatus (strain ATCC MYA-4609 / CBS 101355 / FGSC A1100 / Af293)</name>
    <name type="common">Neosartorya fumigata</name>
    <dbReference type="NCBI Taxonomy" id="330879"/>
    <lineage>
        <taxon>Eukaryota</taxon>
        <taxon>Fungi</taxon>
        <taxon>Dikarya</taxon>
        <taxon>Ascomycota</taxon>
        <taxon>Pezizomycotina</taxon>
        <taxon>Eurotiomycetes</taxon>
        <taxon>Eurotiomycetidae</taxon>
        <taxon>Eurotiales</taxon>
        <taxon>Aspergillaceae</taxon>
        <taxon>Aspergillus</taxon>
        <taxon>Aspergillus subgen. Fumigati</taxon>
    </lineage>
</organism>
<dbReference type="HOGENOM" id="CLU_316854_0_0_1"/>
<feature type="compositionally biased region" description="Polar residues" evidence="1">
    <location>
        <begin position="744"/>
        <end position="761"/>
    </location>
</feature>
<dbReference type="RefSeq" id="XP_752128.1">
    <property type="nucleotide sequence ID" value="XM_747035.1"/>
</dbReference>
<dbReference type="KEGG" id="afm:AFUA_4G06980"/>
<feature type="compositionally biased region" description="Polar residues" evidence="1">
    <location>
        <begin position="507"/>
        <end position="517"/>
    </location>
</feature>
<dbReference type="Proteomes" id="UP000002530">
    <property type="component" value="Unassembled WGS sequence"/>
</dbReference>
<dbReference type="EMBL" id="AAHF01000005">
    <property type="protein sequence ID" value="EAL90090.1"/>
    <property type="molecule type" value="Genomic_DNA"/>
</dbReference>
<feature type="region of interest" description="Disordered" evidence="1">
    <location>
        <begin position="709"/>
        <end position="769"/>
    </location>
</feature>
<dbReference type="OrthoDB" id="5372553at2759"/>
<reference evidence="2 3" key="1">
    <citation type="journal article" date="2005" name="Nature">
        <title>Genomic sequence of the pathogenic and allergenic filamentous fungus Aspergillus fumigatus.</title>
        <authorList>
            <person name="Nierman W.C."/>
            <person name="Pain A."/>
            <person name="Anderson M.J."/>
            <person name="Wortman J.R."/>
            <person name="Kim H.S."/>
            <person name="Arroyo J."/>
            <person name="Berriman M."/>
            <person name="Abe K."/>
            <person name="Archer D.B."/>
            <person name="Bermejo C."/>
            <person name="Bennett J."/>
            <person name="Bowyer P."/>
            <person name="Chen D."/>
            <person name="Collins M."/>
            <person name="Coulsen R."/>
            <person name="Davies R."/>
            <person name="Dyer P.S."/>
            <person name="Farman M."/>
            <person name="Fedorova N."/>
            <person name="Fedorova N."/>
            <person name="Feldblyum T.V."/>
            <person name="Fischer R."/>
            <person name="Fosker N."/>
            <person name="Fraser A."/>
            <person name="Garcia J.L."/>
            <person name="Garcia M.J."/>
            <person name="Goble A."/>
            <person name="Goldman G.H."/>
            <person name="Gomi K."/>
            <person name="Griffith-Jones S."/>
            <person name="Gwilliam R."/>
            <person name="Haas B."/>
            <person name="Haas H."/>
            <person name="Harris D."/>
            <person name="Horiuchi H."/>
            <person name="Huang J."/>
            <person name="Humphray S."/>
            <person name="Jimenez J."/>
            <person name="Keller N."/>
            <person name="Khouri H."/>
            <person name="Kitamoto K."/>
            <person name="Kobayashi T."/>
            <person name="Konzack S."/>
            <person name="Kulkarni R."/>
            <person name="Kumagai T."/>
            <person name="Lafon A."/>
            <person name="Latge J.P."/>
            <person name="Li W."/>
            <person name="Lord A."/>
            <person name="Lu C."/>
            <person name="Majoros W.H."/>
            <person name="May G.S."/>
            <person name="Miller B.L."/>
            <person name="Mohamoud Y."/>
            <person name="Molina M."/>
            <person name="Monod M."/>
            <person name="Mouyna I."/>
            <person name="Mulligan S."/>
            <person name="Murphy L."/>
            <person name="O'Neil S."/>
            <person name="Paulsen I."/>
            <person name="Penalva M.A."/>
            <person name="Pertea M."/>
            <person name="Price C."/>
            <person name="Pritchard B.L."/>
            <person name="Quail M.A."/>
            <person name="Rabbinowitsch E."/>
            <person name="Rawlins N."/>
            <person name="Rajandream M.A."/>
            <person name="Reichard U."/>
            <person name="Renauld H."/>
            <person name="Robson G.D."/>
            <person name="Rodriguez de Cordoba S."/>
            <person name="Rodriguez-Pena J.M."/>
            <person name="Ronning C.M."/>
            <person name="Rutter S."/>
            <person name="Salzberg S.L."/>
            <person name="Sanchez M."/>
            <person name="Sanchez-Ferrero J.C."/>
            <person name="Saunders D."/>
            <person name="Seeger K."/>
            <person name="Squares R."/>
            <person name="Squares S."/>
            <person name="Takeuchi M."/>
            <person name="Tekaia F."/>
            <person name="Turner G."/>
            <person name="Vazquez de Aldana C.R."/>
            <person name="Weidman J."/>
            <person name="White O."/>
            <person name="Woodward J."/>
            <person name="Yu J.H."/>
            <person name="Fraser C."/>
            <person name="Galagan J.E."/>
            <person name="Asai K."/>
            <person name="Machida M."/>
            <person name="Hall N."/>
            <person name="Barrell B."/>
            <person name="Denning D.W."/>
        </authorList>
    </citation>
    <scope>NUCLEOTIDE SEQUENCE [LARGE SCALE GENOMIC DNA]</scope>
    <source>
        <strain evidence="2 3">Af293</strain>
    </source>
</reference>
<name>Q4WNU4_ASPFU</name>
<proteinExistence type="predicted"/>
<sequence>MDEEAIERLKRLQMEDLGTLRREYISTVDTKKFRNIRLEDIEATRMINVAGSDAAHLAQVNQARLNTWANAYKDLCDPADQEPLDHLLNGQSHRLGLRAVIEGSGGQSYSKSSKKNDSSPQVAGHALSGRSASTRVSKPTSRGGGGIGTKGRETKQTSPNAQTRVTHQGAVAKLGNHVVQSPHARKHLQDPALDINNQPPKKSRDQSGSKLQTVVKSGKYKPLSSITGAVNHETPQSFNQPEETNAGRAYKDSTVSFRSDGDSVAIATPVSSNNGQSSRVSIVQAAHTATETDQRFEPSRLRSSQQGKPQHVKSNSELADDKAQAGKQNQDDALVDVSTPPSGSTTIVRSKDLYYDNVQTEGKTGILLDFNSTPPRKSLPGAENSLSMSPALQDLEGINFQVNVAQSILLRPEQRPETQIYSFIEADPVDLKDFSSPRIVESNGDTMTPTPDSTPSDLAALREKLARLCKFVEETLRHHVPEPLRDMDLQALRKYEQELTEILSLHQGTMQETASQTARKRQEFLSSRKSQEKKAETAVERKSPKISSPTPSVCSPPVKAPLEEGNSKLSLCSEEAPSPSKFNVQAKEFVPTVAARNPSFSGWRDTKLSPPSSTTSESRTGRSQHSRQNSQDYMLIESTTSLSSRFTSQLPPCGGQASENHIFGDHLLPGRGRINEPNDACPKFLTPTMPQALSVPRARPSVPERIITHGASNSESAESTSASCSIGEPSPRPARLATTAPATGSNGVKSDSNSGPSTPTSVPKAAKAVHKAIPKVSAISQVNALQRSMHAPKVQENPTAMRNPSTLALGGLGGSIYATPVVQKPTVAAPENRRSTGLHGSRWASSETQKPLR</sequence>
<feature type="region of interest" description="Disordered" evidence="1">
    <location>
        <begin position="366"/>
        <end position="385"/>
    </location>
</feature>
<feature type="compositionally biased region" description="Low complexity" evidence="1">
    <location>
        <begin position="733"/>
        <end position="743"/>
    </location>
</feature>
<feature type="region of interest" description="Disordered" evidence="1">
    <location>
        <begin position="180"/>
        <end position="250"/>
    </location>
</feature>
<dbReference type="AlphaFoldDB" id="Q4WNU4"/>
<feature type="compositionally biased region" description="Polar residues" evidence="1">
    <location>
        <begin position="130"/>
        <end position="140"/>
    </location>
</feature>
<gene>
    <name evidence="2" type="ORF">AFUA_4G06980</name>
</gene>
<dbReference type="OMA" id="SPHARKH"/>
<feature type="compositionally biased region" description="Polar residues" evidence="1">
    <location>
        <begin position="224"/>
        <end position="243"/>
    </location>
</feature>
<feature type="compositionally biased region" description="Basic and acidic residues" evidence="1">
    <location>
        <begin position="529"/>
        <end position="543"/>
    </location>
</feature>
<dbReference type="STRING" id="330879.Q4WNU4"/>
<feature type="compositionally biased region" description="Polar residues" evidence="1">
    <location>
        <begin position="301"/>
        <end position="317"/>
    </location>
</feature>
<evidence type="ECO:0000256" key="1">
    <source>
        <dbReference type="SAM" id="MobiDB-lite"/>
    </source>
</evidence>
<feature type="compositionally biased region" description="Low complexity" evidence="1">
    <location>
        <begin position="547"/>
        <end position="557"/>
    </location>
</feature>
<feature type="compositionally biased region" description="Basic and acidic residues" evidence="1">
    <location>
        <begin position="290"/>
        <end position="300"/>
    </location>
</feature>
<evidence type="ECO:0008006" key="4">
    <source>
        <dbReference type="Google" id="ProtNLM"/>
    </source>
</evidence>
<feature type="region of interest" description="Disordered" evidence="1">
    <location>
        <begin position="597"/>
        <end position="632"/>
    </location>
</feature>
<dbReference type="eggNOG" id="ENOG502RNV6">
    <property type="taxonomic scope" value="Eukaryota"/>
</dbReference>
<comment type="caution">
    <text evidence="2">The sequence shown here is derived from an EMBL/GenBank/DDBJ whole genome shotgun (WGS) entry which is preliminary data.</text>
</comment>
<feature type="region of interest" description="Disordered" evidence="1">
    <location>
        <begin position="288"/>
        <end position="343"/>
    </location>
</feature>
<keyword evidence="3" id="KW-1185">Reference proteome</keyword>
<feature type="region of interest" description="Disordered" evidence="1">
    <location>
        <begin position="104"/>
        <end position="164"/>
    </location>
</feature>
<feature type="compositionally biased region" description="Polar residues" evidence="1">
    <location>
        <begin position="843"/>
        <end position="853"/>
    </location>
</feature>
<feature type="region of interest" description="Disordered" evidence="1">
    <location>
        <begin position="825"/>
        <end position="853"/>
    </location>
</feature>
<feature type="compositionally biased region" description="Low complexity" evidence="1">
    <location>
        <begin position="609"/>
        <end position="623"/>
    </location>
</feature>
<feature type="compositionally biased region" description="Low complexity" evidence="1">
    <location>
        <begin position="711"/>
        <end position="725"/>
    </location>
</feature>
<dbReference type="GeneID" id="3509631"/>
<dbReference type="InParanoid" id="Q4WNU4"/>
<protein>
    <recommendedName>
        <fullName evidence="4">Ataxin-2 C-terminal domain-containing protein</fullName>
    </recommendedName>
</protein>
<accession>Q4WNU4</accession>